<dbReference type="EMBL" id="QUTB01006232">
    <property type="protein sequence ID" value="RHY51034.1"/>
    <property type="molecule type" value="Genomic_DNA"/>
</dbReference>
<dbReference type="Proteomes" id="UP000265716">
    <property type="component" value="Unassembled WGS sequence"/>
</dbReference>
<dbReference type="AlphaFoldDB" id="A0A397C807"/>
<dbReference type="Gene3D" id="3.30.1360.70">
    <property type="entry name" value="Arginyl tRNA synthetase N-terminal domain"/>
    <property type="match status" value="1"/>
</dbReference>
<dbReference type="VEuPathDB" id="FungiDB:H257_07104"/>
<dbReference type="GO" id="GO:0005737">
    <property type="term" value="C:cytoplasm"/>
    <property type="evidence" value="ECO:0007669"/>
    <property type="project" value="InterPro"/>
</dbReference>
<dbReference type="Proteomes" id="UP000283543">
    <property type="component" value="Unassembled WGS sequence"/>
</dbReference>
<proteinExistence type="predicted"/>
<evidence type="ECO:0000313" key="1">
    <source>
        <dbReference type="EMBL" id="RHY41067.1"/>
    </source>
</evidence>
<dbReference type="GO" id="GO:0004814">
    <property type="term" value="F:arginine-tRNA ligase activity"/>
    <property type="evidence" value="ECO:0007669"/>
    <property type="project" value="InterPro"/>
</dbReference>
<dbReference type="EMBL" id="QUTC01009775">
    <property type="protein sequence ID" value="RHY41067.1"/>
    <property type="molecule type" value="Genomic_DNA"/>
</dbReference>
<evidence type="ECO:0008006" key="5">
    <source>
        <dbReference type="Google" id="ProtNLM"/>
    </source>
</evidence>
<evidence type="ECO:0000313" key="4">
    <source>
        <dbReference type="Proteomes" id="UP000283543"/>
    </source>
</evidence>
<dbReference type="InterPro" id="IPR036695">
    <property type="entry name" value="Arg-tRNA-synth_N_sf"/>
</dbReference>
<protein>
    <recommendedName>
        <fullName evidence="5">Arginyl tRNA synthetase N-terminal domain-containing protein</fullName>
    </recommendedName>
</protein>
<sequence>MSLGLPKASVLPTAESIAHEFGLKHAASVASASATKPGFINIKLQDAWIAEHAVHVATHGVKPRRQDHPQHVLVDFASPNMGKGHLVSRISHVGDLGAAIATLLVQALDEPDNSANGLPRSFDLSTSVETLGQWYHPPLYV</sequence>
<dbReference type="GO" id="GO:0006420">
    <property type="term" value="P:arginyl-tRNA aminoacylation"/>
    <property type="evidence" value="ECO:0007669"/>
    <property type="project" value="InterPro"/>
</dbReference>
<gene>
    <name evidence="2" type="ORF">DYB34_006768</name>
    <name evidence="1" type="ORF">DYB38_002565</name>
</gene>
<dbReference type="PANTHER" id="PTHR11956:SF5">
    <property type="entry name" value="ARGININE--TRNA LIGASE, CYTOPLASMIC"/>
    <property type="match status" value="1"/>
</dbReference>
<reference evidence="3 4" key="1">
    <citation type="submission" date="2018-08" db="EMBL/GenBank/DDBJ databases">
        <title>Aphanomyces genome sequencing and annotation.</title>
        <authorList>
            <person name="Minardi D."/>
            <person name="Oidtmann B."/>
            <person name="Van Der Giezen M."/>
            <person name="Studholme D.J."/>
        </authorList>
    </citation>
    <scope>NUCLEOTIDE SEQUENCE [LARGE SCALE GENOMIC DNA]</scope>
    <source>
        <strain evidence="1 3">SA</strain>
        <strain evidence="2 4">Si</strain>
    </source>
</reference>
<comment type="caution">
    <text evidence="1">The sequence shown here is derived from an EMBL/GenBank/DDBJ whole genome shotgun (WGS) entry which is preliminary data.</text>
</comment>
<evidence type="ECO:0000313" key="2">
    <source>
        <dbReference type="EMBL" id="RHY51034.1"/>
    </source>
</evidence>
<dbReference type="PANTHER" id="PTHR11956">
    <property type="entry name" value="ARGINYL-TRNA SYNTHETASE"/>
    <property type="match status" value="1"/>
</dbReference>
<organism evidence="1 3">
    <name type="scientific">Aphanomyces astaci</name>
    <name type="common">Crayfish plague agent</name>
    <dbReference type="NCBI Taxonomy" id="112090"/>
    <lineage>
        <taxon>Eukaryota</taxon>
        <taxon>Sar</taxon>
        <taxon>Stramenopiles</taxon>
        <taxon>Oomycota</taxon>
        <taxon>Saprolegniomycetes</taxon>
        <taxon>Saprolegniales</taxon>
        <taxon>Verrucalvaceae</taxon>
        <taxon>Aphanomyces</taxon>
    </lineage>
</organism>
<dbReference type="GO" id="GO:0005524">
    <property type="term" value="F:ATP binding"/>
    <property type="evidence" value="ECO:0007669"/>
    <property type="project" value="InterPro"/>
</dbReference>
<accession>A0A397C807</accession>
<evidence type="ECO:0000313" key="3">
    <source>
        <dbReference type="Proteomes" id="UP000265716"/>
    </source>
</evidence>
<name>A0A397C807_APHAT</name>
<dbReference type="InterPro" id="IPR001278">
    <property type="entry name" value="Arg-tRNA-ligase"/>
</dbReference>